<dbReference type="Proteomes" id="UP000789525">
    <property type="component" value="Unassembled WGS sequence"/>
</dbReference>
<gene>
    <name evidence="1" type="ORF">ACOLOM_LOCUS4725</name>
</gene>
<reference evidence="1" key="1">
    <citation type="submission" date="2021-06" db="EMBL/GenBank/DDBJ databases">
        <authorList>
            <person name="Kallberg Y."/>
            <person name="Tangrot J."/>
            <person name="Rosling A."/>
        </authorList>
    </citation>
    <scope>NUCLEOTIDE SEQUENCE</scope>
    <source>
        <strain evidence="1">CL356</strain>
    </source>
</reference>
<accession>A0ACA9LXJ0</accession>
<sequence length="521" mass="60563">MSAVLPNECLQEIFSSLEGDFFTLHSATLVSRTWCKNAMPILWREPLRRDPQRTNLYRIVPIFLSFLPPEIKEELQMDNTCIVKLPKHSFYYPSFIRHLDFNNLILAVTKWIAKYPPISETSQLYYKRTKKEISVDYVKRNDLVMAILNSIITISENIEVLMINMGKNLDTIIYDFFKNDVAKFFATPETGRRFSRLIHFECSGNVSLSGILSELSKHARNLVSLSFCQGENSDDWHEDLITLIASQSKLKHLRLEWFKNEDTSRTLSALFGHINSLERFTMINGIGELEFLTRCSNIEQLHFKGQNFTVEQIFPLYFATFPKLESLQFISLEDRRGYINPYIQIFQNTGVTSNLRNLSLCIRGVPHHSILLEAISQICHNFTSFTTHITKSEDGNKILSILRNAKNLQRLEILAEDDEVREIFTVSHRQEAGDLLLEMAKILPNSLRHLNLTQFEICEDIFRCFLQKCEVKLESLIYSSHHSYDSRELFKKVSEEKGWGMKKIETKRDGYATKISVAWKV</sequence>
<evidence type="ECO:0000313" key="1">
    <source>
        <dbReference type="EMBL" id="CAG8547741.1"/>
    </source>
</evidence>
<dbReference type="EMBL" id="CAJVPT010008058">
    <property type="protein sequence ID" value="CAG8547741.1"/>
    <property type="molecule type" value="Genomic_DNA"/>
</dbReference>
<name>A0ACA9LXJ0_9GLOM</name>
<protein>
    <submittedName>
        <fullName evidence="1">10782_t:CDS:1</fullName>
    </submittedName>
</protein>
<organism evidence="1 2">
    <name type="scientific">Acaulospora colombiana</name>
    <dbReference type="NCBI Taxonomy" id="27376"/>
    <lineage>
        <taxon>Eukaryota</taxon>
        <taxon>Fungi</taxon>
        <taxon>Fungi incertae sedis</taxon>
        <taxon>Mucoromycota</taxon>
        <taxon>Glomeromycotina</taxon>
        <taxon>Glomeromycetes</taxon>
        <taxon>Diversisporales</taxon>
        <taxon>Acaulosporaceae</taxon>
        <taxon>Acaulospora</taxon>
    </lineage>
</organism>
<evidence type="ECO:0000313" key="2">
    <source>
        <dbReference type="Proteomes" id="UP000789525"/>
    </source>
</evidence>
<keyword evidence="2" id="KW-1185">Reference proteome</keyword>
<proteinExistence type="predicted"/>
<comment type="caution">
    <text evidence="1">The sequence shown here is derived from an EMBL/GenBank/DDBJ whole genome shotgun (WGS) entry which is preliminary data.</text>
</comment>